<dbReference type="Pfam" id="PF00072">
    <property type="entry name" value="Response_reg"/>
    <property type="match status" value="1"/>
</dbReference>
<proteinExistence type="predicted"/>
<evidence type="ECO:0000256" key="4">
    <source>
        <dbReference type="ARBA" id="ARBA00023125"/>
    </source>
</evidence>
<dbReference type="EMBL" id="MGDI01000025">
    <property type="protein sequence ID" value="OGL53403.1"/>
    <property type="molecule type" value="Genomic_DNA"/>
</dbReference>
<evidence type="ECO:0000313" key="9">
    <source>
        <dbReference type="Proteomes" id="UP000178082"/>
    </source>
</evidence>
<dbReference type="STRING" id="1817883.A3G31_07840"/>
<dbReference type="GO" id="GO:0000160">
    <property type="term" value="P:phosphorelay signal transduction system"/>
    <property type="evidence" value="ECO:0007669"/>
    <property type="project" value="UniProtKB-KW"/>
</dbReference>
<sequence length="117" mass="13635">MPKILVVDDEENIRLLYEIELKEEGYDVMTATTAEEALKLLETYNPDLITLDIRLPGMNGIEFLRKVKEKKRELPVLMCTAYDDYKQDFAVWASEAYIVKSSDLAELKNKIKEFLKK</sequence>
<organism evidence="8 9">
    <name type="scientific">Candidatus Schekmanbacteria bacterium RIFCSPLOWO2_12_FULL_38_15</name>
    <dbReference type="NCBI Taxonomy" id="1817883"/>
    <lineage>
        <taxon>Bacteria</taxon>
        <taxon>Candidatus Schekmaniibacteriota</taxon>
    </lineage>
</organism>
<keyword evidence="3" id="KW-0805">Transcription regulation</keyword>
<dbReference type="FunFam" id="3.40.50.2300:FF:000001">
    <property type="entry name" value="DNA-binding response regulator PhoB"/>
    <property type="match status" value="1"/>
</dbReference>
<feature type="domain" description="Response regulatory" evidence="7">
    <location>
        <begin position="3"/>
        <end position="115"/>
    </location>
</feature>
<reference evidence="8 9" key="1">
    <citation type="journal article" date="2016" name="Nat. Commun.">
        <title>Thousands of microbial genomes shed light on interconnected biogeochemical processes in an aquifer system.</title>
        <authorList>
            <person name="Anantharaman K."/>
            <person name="Brown C.T."/>
            <person name="Hug L.A."/>
            <person name="Sharon I."/>
            <person name="Castelle C.J."/>
            <person name="Probst A.J."/>
            <person name="Thomas B.C."/>
            <person name="Singh A."/>
            <person name="Wilkins M.J."/>
            <person name="Karaoz U."/>
            <person name="Brodie E.L."/>
            <person name="Williams K.H."/>
            <person name="Hubbard S.S."/>
            <person name="Banfield J.F."/>
        </authorList>
    </citation>
    <scope>NUCLEOTIDE SEQUENCE [LARGE SCALE GENOMIC DNA]</scope>
</reference>
<gene>
    <name evidence="8" type="ORF">A3G31_07840</name>
</gene>
<evidence type="ECO:0000259" key="7">
    <source>
        <dbReference type="PROSITE" id="PS50110"/>
    </source>
</evidence>
<evidence type="ECO:0000313" key="8">
    <source>
        <dbReference type="EMBL" id="OGL53403.1"/>
    </source>
</evidence>
<dbReference type="Proteomes" id="UP000178082">
    <property type="component" value="Unassembled WGS sequence"/>
</dbReference>
<evidence type="ECO:0000256" key="1">
    <source>
        <dbReference type="ARBA" id="ARBA00022553"/>
    </source>
</evidence>
<dbReference type="PROSITE" id="PS50110">
    <property type="entry name" value="RESPONSE_REGULATORY"/>
    <property type="match status" value="1"/>
</dbReference>
<evidence type="ECO:0000256" key="3">
    <source>
        <dbReference type="ARBA" id="ARBA00023015"/>
    </source>
</evidence>
<evidence type="ECO:0000256" key="5">
    <source>
        <dbReference type="ARBA" id="ARBA00023163"/>
    </source>
</evidence>
<protein>
    <submittedName>
        <fullName evidence="8">Two-component system response regulator</fullName>
    </submittedName>
</protein>
<keyword evidence="1 6" id="KW-0597">Phosphoprotein</keyword>
<comment type="caution">
    <text evidence="8">The sequence shown here is derived from an EMBL/GenBank/DDBJ whole genome shotgun (WGS) entry which is preliminary data.</text>
</comment>
<dbReference type="CDD" id="cd17554">
    <property type="entry name" value="REC_TrrA-like"/>
    <property type="match status" value="1"/>
</dbReference>
<dbReference type="AlphaFoldDB" id="A0A1F7SHX9"/>
<dbReference type="Gene3D" id="3.40.50.2300">
    <property type="match status" value="1"/>
</dbReference>
<evidence type="ECO:0000256" key="2">
    <source>
        <dbReference type="ARBA" id="ARBA00023012"/>
    </source>
</evidence>
<dbReference type="InterPro" id="IPR011006">
    <property type="entry name" value="CheY-like_superfamily"/>
</dbReference>
<evidence type="ECO:0000256" key="6">
    <source>
        <dbReference type="PROSITE-ProRule" id="PRU00169"/>
    </source>
</evidence>
<dbReference type="SMART" id="SM00448">
    <property type="entry name" value="REC"/>
    <property type="match status" value="1"/>
</dbReference>
<dbReference type="SUPFAM" id="SSF52172">
    <property type="entry name" value="CheY-like"/>
    <property type="match status" value="1"/>
</dbReference>
<dbReference type="GO" id="GO:0003677">
    <property type="term" value="F:DNA binding"/>
    <property type="evidence" value="ECO:0007669"/>
    <property type="project" value="UniProtKB-KW"/>
</dbReference>
<accession>A0A1F7SHX9</accession>
<dbReference type="InterPro" id="IPR050595">
    <property type="entry name" value="Bact_response_regulator"/>
</dbReference>
<keyword evidence="2" id="KW-0902">Two-component regulatory system</keyword>
<dbReference type="PANTHER" id="PTHR44591">
    <property type="entry name" value="STRESS RESPONSE REGULATOR PROTEIN 1"/>
    <property type="match status" value="1"/>
</dbReference>
<feature type="modified residue" description="4-aspartylphosphate" evidence="6">
    <location>
        <position position="52"/>
    </location>
</feature>
<dbReference type="PANTHER" id="PTHR44591:SF18">
    <property type="entry name" value="REGULATORY PROTEIN"/>
    <property type="match status" value="1"/>
</dbReference>
<keyword evidence="4" id="KW-0238">DNA-binding</keyword>
<name>A0A1F7SHX9_9BACT</name>
<keyword evidence="5" id="KW-0804">Transcription</keyword>
<dbReference type="InterPro" id="IPR001789">
    <property type="entry name" value="Sig_transdc_resp-reg_receiver"/>
</dbReference>